<gene>
    <name evidence="2" type="ORF">BDK51DRAFT_34517</name>
</gene>
<name>A0A4P9W6B6_9FUNG</name>
<feature type="region of interest" description="Disordered" evidence="1">
    <location>
        <begin position="196"/>
        <end position="216"/>
    </location>
</feature>
<feature type="compositionally biased region" description="Basic and acidic residues" evidence="1">
    <location>
        <begin position="280"/>
        <end position="289"/>
    </location>
</feature>
<sequence length="355" mass="38871">MTGIGSEERIRARYMCVQRGRGEGGGCKKFKVRKVTTRLGADTSIFPTLIPANSTPQCKTPDQLQTTGPVRIPENASWKRRDIHTKILQKLSRLRFQVRRLEDGLRPHRLDINMAELRATAFQLGDHFDPVEGEEMRFPKMRPVPLGGDDAAASRKTHCLQTGELENLQVAEREVDEAQLDERGPHRPKKKVAELAVGPEHGRPKAHTPEFPESAPHGVQVEFHVDPIHGDELTDTPQLRNQGHKDHLIVESFAAAELEGAHEPRTLRAAPAGAVYEHVHPNQRPKDDVGPDAGGDRGLPGAADSGNGAEVGAVAALGLAVWQLAQDLLQELGEEVGDAGGRWLVRHPGMAVELC</sequence>
<proteinExistence type="predicted"/>
<dbReference type="EMBL" id="KZ997010">
    <property type="protein sequence ID" value="RKO87999.1"/>
    <property type="molecule type" value="Genomic_DNA"/>
</dbReference>
<keyword evidence="3" id="KW-1185">Reference proteome</keyword>
<protein>
    <submittedName>
        <fullName evidence="2">Uncharacterized protein</fullName>
    </submittedName>
</protein>
<dbReference type="AlphaFoldDB" id="A0A4P9W6B6"/>
<feature type="region of interest" description="Disordered" evidence="1">
    <location>
        <begin position="280"/>
        <end position="305"/>
    </location>
</feature>
<feature type="compositionally biased region" description="Basic and acidic residues" evidence="1">
    <location>
        <begin position="200"/>
        <end position="210"/>
    </location>
</feature>
<evidence type="ECO:0000313" key="2">
    <source>
        <dbReference type="EMBL" id="RKO87999.1"/>
    </source>
</evidence>
<accession>A0A4P9W6B6</accession>
<dbReference type="Proteomes" id="UP000269721">
    <property type="component" value="Unassembled WGS sequence"/>
</dbReference>
<evidence type="ECO:0000256" key="1">
    <source>
        <dbReference type="SAM" id="MobiDB-lite"/>
    </source>
</evidence>
<evidence type="ECO:0000313" key="3">
    <source>
        <dbReference type="Proteomes" id="UP000269721"/>
    </source>
</evidence>
<organism evidence="2 3">
    <name type="scientific">Blyttiomyces helicus</name>
    <dbReference type="NCBI Taxonomy" id="388810"/>
    <lineage>
        <taxon>Eukaryota</taxon>
        <taxon>Fungi</taxon>
        <taxon>Fungi incertae sedis</taxon>
        <taxon>Chytridiomycota</taxon>
        <taxon>Chytridiomycota incertae sedis</taxon>
        <taxon>Chytridiomycetes</taxon>
        <taxon>Chytridiomycetes incertae sedis</taxon>
        <taxon>Blyttiomyces</taxon>
    </lineage>
</organism>
<reference evidence="3" key="1">
    <citation type="journal article" date="2018" name="Nat. Microbiol.">
        <title>Leveraging single-cell genomics to expand the fungal tree of life.</title>
        <authorList>
            <person name="Ahrendt S.R."/>
            <person name="Quandt C.A."/>
            <person name="Ciobanu D."/>
            <person name="Clum A."/>
            <person name="Salamov A."/>
            <person name="Andreopoulos B."/>
            <person name="Cheng J.F."/>
            <person name="Woyke T."/>
            <person name="Pelin A."/>
            <person name="Henrissat B."/>
            <person name="Reynolds N.K."/>
            <person name="Benny G.L."/>
            <person name="Smith M.E."/>
            <person name="James T.Y."/>
            <person name="Grigoriev I.V."/>
        </authorList>
    </citation>
    <scope>NUCLEOTIDE SEQUENCE [LARGE SCALE GENOMIC DNA]</scope>
</reference>